<sequence length="43" mass="5235">MQAIPQRFGVETFMINWQYKTWQGMRYIMDLLVNYNSSFISIL</sequence>
<reference evidence="1" key="1">
    <citation type="submission" date="2018-02" db="EMBL/GenBank/DDBJ databases">
        <title>Rhizophora mucronata_Transcriptome.</title>
        <authorList>
            <person name="Meera S.P."/>
            <person name="Sreeshan A."/>
            <person name="Augustine A."/>
        </authorList>
    </citation>
    <scope>NUCLEOTIDE SEQUENCE</scope>
    <source>
        <tissue evidence="1">Leaf</tissue>
    </source>
</reference>
<accession>A0A2P2N207</accession>
<protein>
    <submittedName>
        <fullName evidence="1">Uncharacterized protein</fullName>
    </submittedName>
</protein>
<name>A0A2P2N207_RHIMU</name>
<evidence type="ECO:0000313" key="1">
    <source>
        <dbReference type="EMBL" id="MBX36497.1"/>
    </source>
</evidence>
<dbReference type="EMBL" id="GGEC01056013">
    <property type="protein sequence ID" value="MBX36497.1"/>
    <property type="molecule type" value="Transcribed_RNA"/>
</dbReference>
<dbReference type="AlphaFoldDB" id="A0A2P2N207"/>
<proteinExistence type="predicted"/>
<organism evidence="1">
    <name type="scientific">Rhizophora mucronata</name>
    <name type="common">Asiatic mangrove</name>
    <dbReference type="NCBI Taxonomy" id="61149"/>
    <lineage>
        <taxon>Eukaryota</taxon>
        <taxon>Viridiplantae</taxon>
        <taxon>Streptophyta</taxon>
        <taxon>Embryophyta</taxon>
        <taxon>Tracheophyta</taxon>
        <taxon>Spermatophyta</taxon>
        <taxon>Magnoliopsida</taxon>
        <taxon>eudicotyledons</taxon>
        <taxon>Gunneridae</taxon>
        <taxon>Pentapetalae</taxon>
        <taxon>rosids</taxon>
        <taxon>fabids</taxon>
        <taxon>Malpighiales</taxon>
        <taxon>Rhizophoraceae</taxon>
        <taxon>Rhizophora</taxon>
    </lineage>
</organism>